<evidence type="ECO:0000313" key="1">
    <source>
        <dbReference type="EMBL" id="RHZ87442.1"/>
    </source>
</evidence>
<comment type="caution">
    <text evidence="1">The sequence shown here is derived from an EMBL/GenBank/DDBJ whole genome shotgun (WGS) entry which is preliminary data.</text>
</comment>
<organism evidence="1 2">
    <name type="scientific">Diversispora epigaea</name>
    <dbReference type="NCBI Taxonomy" id="1348612"/>
    <lineage>
        <taxon>Eukaryota</taxon>
        <taxon>Fungi</taxon>
        <taxon>Fungi incertae sedis</taxon>
        <taxon>Mucoromycota</taxon>
        <taxon>Glomeromycotina</taxon>
        <taxon>Glomeromycetes</taxon>
        <taxon>Diversisporales</taxon>
        <taxon>Diversisporaceae</taxon>
        <taxon>Diversispora</taxon>
    </lineage>
</organism>
<evidence type="ECO:0000313" key="2">
    <source>
        <dbReference type="Proteomes" id="UP000266861"/>
    </source>
</evidence>
<dbReference type="EMBL" id="PQFF01000032">
    <property type="protein sequence ID" value="RHZ87442.1"/>
    <property type="molecule type" value="Genomic_DNA"/>
</dbReference>
<protein>
    <submittedName>
        <fullName evidence="1">Uncharacterized protein</fullName>
    </submittedName>
</protein>
<reference evidence="1 2" key="1">
    <citation type="submission" date="2018-08" db="EMBL/GenBank/DDBJ databases">
        <title>Genome and evolution of the arbuscular mycorrhizal fungus Diversispora epigaea (formerly Glomus versiforme) and its bacterial endosymbionts.</title>
        <authorList>
            <person name="Sun X."/>
            <person name="Fei Z."/>
            <person name="Harrison M."/>
        </authorList>
    </citation>
    <scope>NUCLEOTIDE SEQUENCE [LARGE SCALE GENOMIC DNA]</scope>
    <source>
        <strain evidence="1 2">IT104</strain>
    </source>
</reference>
<name>A0A397JJI3_9GLOM</name>
<dbReference type="AlphaFoldDB" id="A0A397JJI3"/>
<dbReference type="Proteomes" id="UP000266861">
    <property type="component" value="Unassembled WGS sequence"/>
</dbReference>
<proteinExistence type="predicted"/>
<keyword evidence="2" id="KW-1185">Reference proteome</keyword>
<dbReference type="OrthoDB" id="2442314at2759"/>
<accession>A0A397JJI3</accession>
<gene>
    <name evidence="1" type="ORF">Glove_34g132</name>
</gene>
<sequence length="193" mass="22975">MSINLFEINNTFSVPDLEEKLKNLDLKNSFDFKNEKQKNKVLETRSEITVIEDNLEKFAERLELKKFTENKDEWKKFYVFANSDFIWPSTMNINERREVFDYIIYPDWDPVGEELARNTIGYRCLLESGTLDKSKGTHILIVHGKLVEYGDDESPEKEEELEEKYPGCFYVPVDERIIEIRKFSINNNNRKKK</sequence>